<evidence type="ECO:0000313" key="21">
    <source>
        <dbReference type="Proteomes" id="UP000034893"/>
    </source>
</evidence>
<evidence type="ECO:0000256" key="6">
    <source>
        <dbReference type="ARBA" id="ARBA00022692"/>
    </source>
</evidence>
<comment type="cofactor">
    <cofactor evidence="18">
        <name>Mg(2+)</name>
        <dbReference type="ChEBI" id="CHEBI:18420"/>
    </cofactor>
    <text evidence="18">Mn(2+), Zn(2+), Cd(2+) and Co(2+) support activity to lesser extents.</text>
</comment>
<dbReference type="CDD" id="cd14265">
    <property type="entry name" value="UDPK_IM_like"/>
    <property type="match status" value="1"/>
</dbReference>
<sequence length="115" mass="12420">MHEQKSFGYAIEGIVYSFKKGTHFKIHVIVAVIAIILGIIYSISTFEWLTIILISSAVIAAETINTAIEETCDVLHPEHHPGARLAKHCAAGGVLILSIAAVIIGLIIFLPKIFG</sequence>
<keyword evidence="18" id="KW-0460">Magnesium</keyword>
<evidence type="ECO:0000256" key="12">
    <source>
        <dbReference type="ARBA" id="ARBA00023136"/>
    </source>
</evidence>
<evidence type="ECO:0000313" key="20">
    <source>
        <dbReference type="EMBL" id="KKQ89737.1"/>
    </source>
</evidence>
<evidence type="ECO:0000256" key="5">
    <source>
        <dbReference type="ARBA" id="ARBA00022679"/>
    </source>
</evidence>
<evidence type="ECO:0000256" key="1">
    <source>
        <dbReference type="ARBA" id="ARBA00004651"/>
    </source>
</evidence>
<evidence type="ECO:0000256" key="2">
    <source>
        <dbReference type="ARBA" id="ARBA00005967"/>
    </source>
</evidence>
<evidence type="ECO:0000256" key="15">
    <source>
        <dbReference type="PIRSR" id="PIRSR600829-1"/>
    </source>
</evidence>
<organism evidence="20 21">
    <name type="scientific">Candidatus Curtissbacteria bacterium GW2011_GWC2_38_9</name>
    <dbReference type="NCBI Taxonomy" id="1618414"/>
    <lineage>
        <taxon>Bacteria</taxon>
        <taxon>Candidatus Curtissiibacteriota</taxon>
    </lineage>
</organism>
<dbReference type="PANTHER" id="PTHR34299:SF1">
    <property type="entry name" value="DIACYLGLYCEROL KINASE"/>
    <property type="match status" value="1"/>
</dbReference>
<proteinExistence type="inferred from homology"/>
<keyword evidence="3" id="KW-1003">Cell membrane</keyword>
<accession>A0A0G0LFA3</accession>
<feature type="binding site" evidence="18">
    <location>
        <position position="69"/>
    </location>
    <ligand>
        <name>a divalent metal cation</name>
        <dbReference type="ChEBI" id="CHEBI:60240"/>
    </ligand>
</feature>
<dbReference type="GO" id="GO:0005524">
    <property type="term" value="F:ATP binding"/>
    <property type="evidence" value="ECO:0007669"/>
    <property type="project" value="UniProtKB-KW"/>
</dbReference>
<dbReference type="PANTHER" id="PTHR34299">
    <property type="entry name" value="DIACYLGLYCEROL KINASE"/>
    <property type="match status" value="1"/>
</dbReference>
<dbReference type="Proteomes" id="UP000034893">
    <property type="component" value="Unassembled WGS sequence"/>
</dbReference>
<keyword evidence="11" id="KW-0443">Lipid metabolism</keyword>
<dbReference type="InterPro" id="IPR033717">
    <property type="entry name" value="UDPK"/>
</dbReference>
<dbReference type="GO" id="GO:0016301">
    <property type="term" value="F:kinase activity"/>
    <property type="evidence" value="ECO:0007669"/>
    <property type="project" value="UniProtKB-KW"/>
</dbReference>
<dbReference type="Pfam" id="PF01219">
    <property type="entry name" value="DAGK_prokar"/>
    <property type="match status" value="1"/>
</dbReference>
<dbReference type="EMBL" id="LBVP01000009">
    <property type="protein sequence ID" value="KKQ89737.1"/>
    <property type="molecule type" value="Genomic_DNA"/>
</dbReference>
<keyword evidence="4" id="KW-0444">Lipid biosynthesis</keyword>
<evidence type="ECO:0000256" key="13">
    <source>
        <dbReference type="ARBA" id="ARBA00023209"/>
    </source>
</evidence>
<comment type="caution">
    <text evidence="20">The sequence shown here is derived from an EMBL/GenBank/DDBJ whole genome shotgun (WGS) entry which is preliminary data.</text>
</comment>
<evidence type="ECO:0000256" key="9">
    <source>
        <dbReference type="ARBA" id="ARBA00022840"/>
    </source>
</evidence>
<dbReference type="InterPro" id="IPR036945">
    <property type="entry name" value="DAGK_sf"/>
</dbReference>
<keyword evidence="13" id="KW-0594">Phospholipid biosynthesis</keyword>
<evidence type="ECO:0000256" key="18">
    <source>
        <dbReference type="PIRSR" id="PIRSR600829-4"/>
    </source>
</evidence>
<feature type="transmembrane region" description="Helical" evidence="19">
    <location>
        <begin position="89"/>
        <end position="110"/>
    </location>
</feature>
<keyword evidence="7 17" id="KW-0547">Nucleotide-binding</keyword>
<gene>
    <name evidence="20" type="ORF">UT12_C0009G0046</name>
</gene>
<evidence type="ECO:0000256" key="11">
    <source>
        <dbReference type="ARBA" id="ARBA00023098"/>
    </source>
</evidence>
<feature type="binding site" evidence="17">
    <location>
        <position position="9"/>
    </location>
    <ligand>
        <name>ATP</name>
        <dbReference type="ChEBI" id="CHEBI:30616"/>
    </ligand>
</feature>
<evidence type="ECO:0000256" key="16">
    <source>
        <dbReference type="PIRSR" id="PIRSR600829-2"/>
    </source>
</evidence>
<evidence type="ECO:0000256" key="10">
    <source>
        <dbReference type="ARBA" id="ARBA00022989"/>
    </source>
</evidence>
<keyword evidence="14" id="KW-1208">Phospholipid metabolism</keyword>
<dbReference type="GO" id="GO:0005886">
    <property type="term" value="C:plasma membrane"/>
    <property type="evidence" value="ECO:0007669"/>
    <property type="project" value="UniProtKB-SubCell"/>
</dbReference>
<dbReference type="InterPro" id="IPR000829">
    <property type="entry name" value="DAGK"/>
</dbReference>
<keyword evidence="6 19" id="KW-0812">Transmembrane</keyword>
<evidence type="ECO:0000256" key="4">
    <source>
        <dbReference type="ARBA" id="ARBA00022516"/>
    </source>
</evidence>
<comment type="similarity">
    <text evidence="2">Belongs to the bacterial diacylglycerol kinase family.</text>
</comment>
<keyword evidence="9 17" id="KW-0067">ATP-binding</keyword>
<keyword evidence="8 20" id="KW-0418">Kinase</keyword>
<feature type="binding site" evidence="17">
    <location>
        <begin position="78"/>
        <end position="80"/>
    </location>
    <ligand>
        <name>ATP</name>
        <dbReference type="ChEBI" id="CHEBI:30616"/>
    </ligand>
</feature>
<evidence type="ECO:0000256" key="19">
    <source>
        <dbReference type="SAM" id="Phobius"/>
    </source>
</evidence>
<comment type="subcellular location">
    <subcellularLocation>
        <location evidence="1">Cell membrane</location>
        <topology evidence="1">Multi-pass membrane protein</topology>
    </subcellularLocation>
</comment>
<dbReference type="AlphaFoldDB" id="A0A0G0LFA3"/>
<evidence type="ECO:0000256" key="3">
    <source>
        <dbReference type="ARBA" id="ARBA00022475"/>
    </source>
</evidence>
<feature type="active site" description="Proton acceptor" evidence="15">
    <location>
        <position position="62"/>
    </location>
</feature>
<keyword evidence="18" id="KW-0479">Metal-binding</keyword>
<evidence type="ECO:0000256" key="8">
    <source>
        <dbReference type="ARBA" id="ARBA00022777"/>
    </source>
</evidence>
<keyword evidence="10 19" id="KW-1133">Transmembrane helix</keyword>
<dbReference type="GO" id="GO:0046872">
    <property type="term" value="F:metal ion binding"/>
    <property type="evidence" value="ECO:0007669"/>
    <property type="project" value="UniProtKB-KW"/>
</dbReference>
<keyword evidence="5" id="KW-0808">Transferase</keyword>
<evidence type="ECO:0000256" key="17">
    <source>
        <dbReference type="PIRSR" id="PIRSR600829-3"/>
    </source>
</evidence>
<name>A0A0G0LFA3_9BACT</name>
<evidence type="ECO:0000256" key="7">
    <source>
        <dbReference type="ARBA" id="ARBA00022741"/>
    </source>
</evidence>
<evidence type="ECO:0000256" key="14">
    <source>
        <dbReference type="ARBA" id="ARBA00023264"/>
    </source>
</evidence>
<dbReference type="Gene3D" id="1.10.287.3610">
    <property type="match status" value="1"/>
</dbReference>
<feature type="binding site" evidence="17">
    <location>
        <position position="69"/>
    </location>
    <ligand>
        <name>ATP</name>
        <dbReference type="ChEBI" id="CHEBI:30616"/>
    </ligand>
</feature>
<feature type="transmembrane region" description="Helical" evidence="19">
    <location>
        <begin position="26"/>
        <end position="43"/>
    </location>
</feature>
<protein>
    <submittedName>
        <fullName evidence="20">Undecaprenol kinase</fullName>
    </submittedName>
</protein>
<feature type="binding site" evidence="16">
    <location>
        <position position="62"/>
    </location>
    <ligand>
        <name>substrate</name>
    </ligand>
</feature>
<dbReference type="GO" id="GO:0008654">
    <property type="term" value="P:phospholipid biosynthetic process"/>
    <property type="evidence" value="ECO:0007669"/>
    <property type="project" value="UniProtKB-KW"/>
</dbReference>
<keyword evidence="12 19" id="KW-0472">Membrane</keyword>
<reference evidence="20 21" key="1">
    <citation type="journal article" date="2015" name="Nature">
        <title>rRNA introns, odd ribosomes, and small enigmatic genomes across a large radiation of phyla.</title>
        <authorList>
            <person name="Brown C.T."/>
            <person name="Hug L.A."/>
            <person name="Thomas B.C."/>
            <person name="Sharon I."/>
            <person name="Castelle C.J."/>
            <person name="Singh A."/>
            <person name="Wilkins M.J."/>
            <person name="Williams K.H."/>
            <person name="Banfield J.F."/>
        </authorList>
    </citation>
    <scope>NUCLEOTIDE SEQUENCE [LARGE SCALE GENOMIC DNA]</scope>
</reference>